<dbReference type="SMART" id="SM00320">
    <property type="entry name" value="WD40"/>
    <property type="match status" value="7"/>
</dbReference>
<dbReference type="EMBL" id="BRXZ01004271">
    <property type="protein sequence ID" value="GMH46318.1"/>
    <property type="molecule type" value="Genomic_DNA"/>
</dbReference>
<comment type="caution">
    <text evidence="5">The sequence shown here is derived from an EMBL/GenBank/DDBJ whole genome shotgun (WGS) entry which is preliminary data.</text>
</comment>
<dbReference type="InterPro" id="IPR020472">
    <property type="entry name" value="WD40_PAC1"/>
</dbReference>
<evidence type="ECO:0000256" key="3">
    <source>
        <dbReference type="PROSITE-ProRule" id="PRU00221"/>
    </source>
</evidence>
<evidence type="ECO:0000256" key="1">
    <source>
        <dbReference type="ARBA" id="ARBA00022574"/>
    </source>
</evidence>
<dbReference type="SUPFAM" id="SSF50978">
    <property type="entry name" value="WD40 repeat-like"/>
    <property type="match status" value="1"/>
</dbReference>
<protein>
    <submittedName>
        <fullName evidence="5">Uncharacterized protein</fullName>
    </submittedName>
</protein>
<proteinExistence type="predicted"/>
<dbReference type="InterPro" id="IPR019775">
    <property type="entry name" value="WD40_repeat_CS"/>
</dbReference>
<evidence type="ECO:0000256" key="4">
    <source>
        <dbReference type="SAM" id="MobiDB-lite"/>
    </source>
</evidence>
<organism evidence="5 6">
    <name type="scientific">Triparma retinervis</name>
    <dbReference type="NCBI Taxonomy" id="2557542"/>
    <lineage>
        <taxon>Eukaryota</taxon>
        <taxon>Sar</taxon>
        <taxon>Stramenopiles</taxon>
        <taxon>Ochrophyta</taxon>
        <taxon>Bolidophyceae</taxon>
        <taxon>Parmales</taxon>
        <taxon>Triparmaceae</taxon>
        <taxon>Triparma</taxon>
    </lineage>
</organism>
<evidence type="ECO:0000256" key="2">
    <source>
        <dbReference type="ARBA" id="ARBA00022737"/>
    </source>
</evidence>
<feature type="region of interest" description="Disordered" evidence="4">
    <location>
        <begin position="682"/>
        <end position="710"/>
    </location>
</feature>
<feature type="repeat" description="WD" evidence="3">
    <location>
        <begin position="182"/>
        <end position="217"/>
    </location>
</feature>
<dbReference type="Gene3D" id="2.130.10.10">
    <property type="entry name" value="YVTN repeat-like/Quinoprotein amine dehydrogenase"/>
    <property type="match status" value="3"/>
</dbReference>
<feature type="compositionally biased region" description="Basic and acidic residues" evidence="4">
    <location>
        <begin position="578"/>
        <end position="591"/>
    </location>
</feature>
<name>A0A9W7DPT4_9STRA</name>
<dbReference type="InterPro" id="IPR001680">
    <property type="entry name" value="WD40_rpt"/>
</dbReference>
<accession>A0A9W7DPT4</accession>
<keyword evidence="1 3" id="KW-0853">WD repeat</keyword>
<dbReference type="OrthoDB" id="2161379at2759"/>
<dbReference type="PROSITE" id="PS00678">
    <property type="entry name" value="WD_REPEATS_1"/>
    <property type="match status" value="3"/>
</dbReference>
<keyword evidence="2" id="KW-0677">Repeat</keyword>
<dbReference type="PRINTS" id="PR00320">
    <property type="entry name" value="GPROTEINBRPT"/>
</dbReference>
<dbReference type="Proteomes" id="UP001165082">
    <property type="component" value="Unassembled WGS sequence"/>
</dbReference>
<gene>
    <name evidence="5" type="ORF">TrRE_jg9527</name>
</gene>
<dbReference type="Pfam" id="PF00400">
    <property type="entry name" value="WD40"/>
    <property type="match status" value="6"/>
</dbReference>
<dbReference type="PROSITE" id="PS50294">
    <property type="entry name" value="WD_REPEATS_REGION"/>
    <property type="match status" value="4"/>
</dbReference>
<feature type="compositionally biased region" description="Basic and acidic residues" evidence="4">
    <location>
        <begin position="701"/>
        <end position="710"/>
    </location>
</feature>
<reference evidence="5" key="1">
    <citation type="submission" date="2022-07" db="EMBL/GenBank/DDBJ databases">
        <title>Genome analysis of Parmales, a sister group of diatoms, reveals the evolutionary specialization of diatoms from phago-mixotrophs to photoautotrophs.</title>
        <authorList>
            <person name="Ban H."/>
            <person name="Sato S."/>
            <person name="Yoshikawa S."/>
            <person name="Kazumasa Y."/>
            <person name="Nakamura Y."/>
            <person name="Ichinomiya M."/>
            <person name="Saitoh K."/>
            <person name="Sato N."/>
            <person name="Blanc-Mathieu R."/>
            <person name="Endo H."/>
            <person name="Kuwata A."/>
            <person name="Ogata H."/>
        </authorList>
    </citation>
    <scope>NUCLEOTIDE SEQUENCE</scope>
</reference>
<feature type="repeat" description="WD" evidence="3">
    <location>
        <begin position="11"/>
        <end position="53"/>
    </location>
</feature>
<dbReference type="PANTHER" id="PTHR44464:SF1">
    <property type="entry name" value="WD REPEAT-CONTAINING PROTEIN 17"/>
    <property type="match status" value="1"/>
</dbReference>
<feature type="repeat" description="WD" evidence="3">
    <location>
        <begin position="305"/>
        <end position="339"/>
    </location>
</feature>
<dbReference type="PROSITE" id="PS50082">
    <property type="entry name" value="WD_REPEATS_2"/>
    <property type="match status" value="5"/>
</dbReference>
<keyword evidence="6" id="KW-1185">Reference proteome</keyword>
<evidence type="ECO:0000313" key="6">
    <source>
        <dbReference type="Proteomes" id="UP001165082"/>
    </source>
</evidence>
<evidence type="ECO:0000313" key="5">
    <source>
        <dbReference type="EMBL" id="GMH46318.1"/>
    </source>
</evidence>
<dbReference type="CDD" id="cd00200">
    <property type="entry name" value="WD40"/>
    <property type="match status" value="1"/>
</dbReference>
<dbReference type="InterPro" id="IPR036322">
    <property type="entry name" value="WD40_repeat_dom_sf"/>
</dbReference>
<sequence>MKKKQKEFQTEPGHTETVFATEFSPQSPNILATSSYDSTIKIWHTGTMSLIETLTGQNGVIYSMSWSSCSQFLVSSSIKGFIFIWNTRTGEALQELDHHKREPVYCVDWNQAFPNHILSSSHDNTVCEFDERGNIHKRFRLPGAVFGCHWCPHNATMFVVGCMDGNAYVFDTDKPGYLKYILMGHDARVFHTTWSPLVAGRIATGSDDSTVRVWNVDVAGGEASGSGRVGGRHPGSMETDFEVEESDSRKVGCLIRGHTNFKGHTNNVRPVIWHSEVPYLLLSGSWDGDIRLWDTRNPDACFFVGKGHLADVYGLASHPRRPFTLASSSRDSTVRLWNITGLVDRVIYDAISENTIEDYVSSPKMGGFLTGTGSKQLQETLRANGRSEHKCCKEIFSFFGGKTGIEELWAAAAYTLDNQSALRENSDVAADVQTKKSILHKDEIVFNSLAEAQNLESIKMRRTSMGGGIGGMKKEEQIRLAAKMYAQSGDLRKFCDILFELGDHERALAIAPGVSIEYWQDMTQNYGQILANNLNEDCVPFFAAGGRPDEAVDFYTNRKQFREAFLIASAASSGSFPGHERPQSKSESKDDTGDDGGDPISPCSRERHSNLMQSISSHMADHYLDSGEPVLAATAHLASNDVRQAIKTLLDKDVHLLALGLAKVAGMEDLDERIGLIGKEKVPPKSALARSSANGRTVRLGVEDGKDSDE</sequence>
<dbReference type="PANTHER" id="PTHR44464">
    <property type="entry name" value="WD REPEAT-CONTAINING PROTEIN 17"/>
    <property type="match status" value="1"/>
</dbReference>
<feature type="region of interest" description="Disordered" evidence="4">
    <location>
        <begin position="572"/>
        <end position="606"/>
    </location>
</feature>
<dbReference type="AlphaFoldDB" id="A0A9W7DPT4"/>
<dbReference type="InterPro" id="IPR015943">
    <property type="entry name" value="WD40/YVTN_repeat-like_dom_sf"/>
</dbReference>
<feature type="repeat" description="WD" evidence="3">
    <location>
        <begin position="54"/>
        <end position="95"/>
    </location>
</feature>
<feature type="repeat" description="WD" evidence="3">
    <location>
        <begin position="261"/>
        <end position="297"/>
    </location>
</feature>